<dbReference type="InterPro" id="IPR058333">
    <property type="entry name" value="DUF8020"/>
</dbReference>
<dbReference type="RefSeq" id="WP_387699861.1">
    <property type="nucleotide sequence ID" value="NZ_JBIAMX010000004.1"/>
</dbReference>
<dbReference type="EMBL" id="JBIAMX010000004">
    <property type="protein sequence ID" value="MFF0543213.1"/>
    <property type="molecule type" value="Genomic_DNA"/>
</dbReference>
<dbReference type="Pfam" id="PF26059">
    <property type="entry name" value="DUF8020"/>
    <property type="match status" value="1"/>
</dbReference>
<evidence type="ECO:0000256" key="1">
    <source>
        <dbReference type="SAM" id="Phobius"/>
    </source>
</evidence>
<keyword evidence="1" id="KW-0812">Transmembrane</keyword>
<feature type="domain" description="DUF8020" evidence="2">
    <location>
        <begin position="30"/>
        <end position="103"/>
    </location>
</feature>
<feature type="transmembrane region" description="Helical" evidence="1">
    <location>
        <begin position="176"/>
        <end position="195"/>
    </location>
</feature>
<keyword evidence="4" id="KW-1185">Reference proteome</keyword>
<evidence type="ECO:0000313" key="3">
    <source>
        <dbReference type="EMBL" id="MFF0543213.1"/>
    </source>
</evidence>
<evidence type="ECO:0000259" key="2">
    <source>
        <dbReference type="Pfam" id="PF26059"/>
    </source>
</evidence>
<reference evidence="3 4" key="1">
    <citation type="submission" date="2024-10" db="EMBL/GenBank/DDBJ databases">
        <title>The Natural Products Discovery Center: Release of the First 8490 Sequenced Strains for Exploring Actinobacteria Biosynthetic Diversity.</title>
        <authorList>
            <person name="Kalkreuter E."/>
            <person name="Kautsar S.A."/>
            <person name="Yang D."/>
            <person name="Bader C.D."/>
            <person name="Teijaro C.N."/>
            <person name="Fluegel L."/>
            <person name="Davis C.M."/>
            <person name="Simpson J.R."/>
            <person name="Lauterbach L."/>
            <person name="Steele A.D."/>
            <person name="Gui C."/>
            <person name="Meng S."/>
            <person name="Li G."/>
            <person name="Viehrig K."/>
            <person name="Ye F."/>
            <person name="Su P."/>
            <person name="Kiefer A.F."/>
            <person name="Nichols A."/>
            <person name="Cepeda A.J."/>
            <person name="Yan W."/>
            <person name="Fan B."/>
            <person name="Jiang Y."/>
            <person name="Adhikari A."/>
            <person name="Zheng C.-J."/>
            <person name="Schuster L."/>
            <person name="Cowan T.M."/>
            <person name="Smanski M.J."/>
            <person name="Chevrette M.G."/>
            <person name="De Carvalho L.P.S."/>
            <person name="Shen B."/>
        </authorList>
    </citation>
    <scope>NUCLEOTIDE SEQUENCE [LARGE SCALE GENOMIC DNA]</scope>
    <source>
        <strain evidence="3 4">NPDC004045</strain>
    </source>
</reference>
<name>A0ABW6PLI0_9NOCA</name>
<sequence length="197" mass="19815">MTAPQLTPIVKKVDLSDLNVVQLAAGSHQGIAYAVGHTPDRTGVVVRLADGVFSLNRLGTKVLVTDDDGDVIDKWPLTLKIRGKAVTLTPKIAEEGHKLKLTVATIDGKPAPAPRPAGTAAGEAVILRSPESDNDVRSLIQTTGFAVGAILGALLGTIAAFPTFGAAGPATITGGFIGGGVAGTAVGAIVADALLPS</sequence>
<organism evidence="3 4">
    <name type="scientific">Nocardia thailandica</name>
    <dbReference type="NCBI Taxonomy" id="257275"/>
    <lineage>
        <taxon>Bacteria</taxon>
        <taxon>Bacillati</taxon>
        <taxon>Actinomycetota</taxon>
        <taxon>Actinomycetes</taxon>
        <taxon>Mycobacteriales</taxon>
        <taxon>Nocardiaceae</taxon>
        <taxon>Nocardia</taxon>
    </lineage>
</organism>
<comment type="caution">
    <text evidence="3">The sequence shown here is derived from an EMBL/GenBank/DDBJ whole genome shotgun (WGS) entry which is preliminary data.</text>
</comment>
<evidence type="ECO:0000313" key="4">
    <source>
        <dbReference type="Proteomes" id="UP001601444"/>
    </source>
</evidence>
<feature type="transmembrane region" description="Helical" evidence="1">
    <location>
        <begin position="145"/>
        <end position="164"/>
    </location>
</feature>
<gene>
    <name evidence="3" type="ORF">ACFYTF_10275</name>
</gene>
<dbReference type="Proteomes" id="UP001601444">
    <property type="component" value="Unassembled WGS sequence"/>
</dbReference>
<keyword evidence="1" id="KW-0472">Membrane</keyword>
<protein>
    <recommendedName>
        <fullName evidence="2">DUF8020 domain-containing protein</fullName>
    </recommendedName>
</protein>
<keyword evidence="1" id="KW-1133">Transmembrane helix</keyword>
<proteinExistence type="predicted"/>
<accession>A0ABW6PLI0</accession>